<feature type="domain" description="Calponin-homology (CH)" evidence="9">
    <location>
        <begin position="4"/>
        <end position="120"/>
    </location>
</feature>
<feature type="region of interest" description="Disordered" evidence="8">
    <location>
        <begin position="685"/>
        <end position="704"/>
    </location>
</feature>
<feature type="coiled-coil region" evidence="7">
    <location>
        <begin position="484"/>
        <end position="650"/>
    </location>
</feature>
<evidence type="ECO:0000256" key="3">
    <source>
        <dbReference type="ARBA" id="ARBA00022490"/>
    </source>
</evidence>
<dbReference type="GO" id="GO:0005737">
    <property type="term" value="C:cytoplasm"/>
    <property type="evidence" value="ECO:0007669"/>
    <property type="project" value="TreeGrafter"/>
</dbReference>
<sequence length="704" mass="82307">MNREEVCDSLIIWMQTFEVEASCNSADDLSDGVAMSQVLHQIAPDYFDDSWLSKIKPDVSTNWRLKVSNLKKILKGILEFNLEILGIEIQDFQMPNINDIGEHCNTSELSRLLQLILGCAVNCADKQEYIQRIMSMEVSVQQVVMNAIQELMMKEVSTNGDGDSEIADQLKKAVDDLNSALEDKEDLTQRCHELDVQVAGLLEEKQVLFSENERLQERVNQAENLDEPSTPAGKRYQQLLLQVEKLQEENFKIDAARDDYRIKLELMTKEFNDIKHKNTELTSIAEEARGLKDELDVLRHTSEQVTKYETMIESYKKKLDEMGDLRVQVKLLEEKNTKYMQEQLEMEEEMRKSGSMKQQFDMYKRQVHELQNKLYDETKRADKSDFEAKRAIDKMATLQREKERIATERDSLKEMNDEMKCTQLQTLEDNEPNDLTSTPRVEMLSLPPDIKEKILRLEHENKMLKLRSNSTDGSENDQVLQSMLDDTNSRKNELETELRIANQKIMELESQVEDLQENQKTVSNEEIIVMKKKLNEQIQRTQEKDNQLTKIKTVQDEQESKLSANLDTIQELQDQLHKKEDEIKLMEAKYKKYLDKARCVLKTLDPRQNVDTAPEVQALRNQLSEKEKYIEHMEEENKKARLIREEEEKYMVASWYNLGFQLHRQATEERLNNSTNGMSFLARQRQINSRRTQSIPNAHTNSSR</sequence>
<name>A0A6J8DHN0_MYTCO</name>
<keyword evidence="4" id="KW-0493">Microtubule</keyword>
<evidence type="ECO:0000256" key="1">
    <source>
        <dbReference type="ARBA" id="ARBA00004245"/>
    </source>
</evidence>
<evidence type="ECO:0000256" key="5">
    <source>
        <dbReference type="ARBA" id="ARBA00023054"/>
    </source>
</evidence>
<dbReference type="PANTHER" id="PTHR18947:SF39">
    <property type="entry name" value="PROTEIN HOOK"/>
    <property type="match status" value="1"/>
</dbReference>
<comment type="subcellular location">
    <subcellularLocation>
        <location evidence="1">Cytoplasm</location>
        <location evidence="1">Cytoskeleton</location>
    </subcellularLocation>
</comment>
<evidence type="ECO:0000256" key="4">
    <source>
        <dbReference type="ARBA" id="ARBA00022701"/>
    </source>
</evidence>
<keyword evidence="6" id="KW-0206">Cytoskeleton</keyword>
<feature type="coiled-coil region" evidence="7">
    <location>
        <begin position="388"/>
        <end position="425"/>
    </location>
</feature>
<reference evidence="10 11" key="1">
    <citation type="submission" date="2020-06" db="EMBL/GenBank/DDBJ databases">
        <authorList>
            <person name="Li R."/>
            <person name="Bekaert M."/>
        </authorList>
    </citation>
    <scope>NUCLEOTIDE SEQUENCE [LARGE SCALE GENOMIC DNA]</scope>
    <source>
        <strain evidence="11">wild</strain>
    </source>
</reference>
<organism evidence="10 11">
    <name type="scientific">Mytilus coruscus</name>
    <name type="common">Sea mussel</name>
    <dbReference type="NCBI Taxonomy" id="42192"/>
    <lineage>
        <taxon>Eukaryota</taxon>
        <taxon>Metazoa</taxon>
        <taxon>Spiralia</taxon>
        <taxon>Lophotrochozoa</taxon>
        <taxon>Mollusca</taxon>
        <taxon>Bivalvia</taxon>
        <taxon>Autobranchia</taxon>
        <taxon>Pteriomorphia</taxon>
        <taxon>Mytilida</taxon>
        <taxon>Mytiloidea</taxon>
        <taxon>Mytilidae</taxon>
        <taxon>Mytilinae</taxon>
        <taxon>Mytilus</taxon>
    </lineage>
</organism>
<dbReference type="OrthoDB" id="49395at2759"/>
<evidence type="ECO:0000256" key="7">
    <source>
        <dbReference type="SAM" id="Coils"/>
    </source>
</evidence>
<evidence type="ECO:0000256" key="8">
    <source>
        <dbReference type="SAM" id="MobiDB-lite"/>
    </source>
</evidence>
<dbReference type="EMBL" id="CACVKT020007420">
    <property type="protein sequence ID" value="CAC5407599.1"/>
    <property type="molecule type" value="Genomic_DNA"/>
</dbReference>
<gene>
    <name evidence="10" type="ORF">MCOR_41055</name>
</gene>
<dbReference type="PROSITE" id="PS50021">
    <property type="entry name" value="CH"/>
    <property type="match status" value="1"/>
</dbReference>
<keyword evidence="5 7" id="KW-0175">Coiled coil</keyword>
<dbReference type="InterPro" id="IPR043936">
    <property type="entry name" value="HOOK_N"/>
</dbReference>
<keyword evidence="3" id="KW-0963">Cytoplasm</keyword>
<dbReference type="GO" id="GO:0031122">
    <property type="term" value="P:cytoplasmic microtubule organization"/>
    <property type="evidence" value="ECO:0007669"/>
    <property type="project" value="InterPro"/>
</dbReference>
<dbReference type="Pfam" id="PF19047">
    <property type="entry name" value="HOOK_N"/>
    <property type="match status" value="1"/>
</dbReference>
<dbReference type="SUPFAM" id="SSF116907">
    <property type="entry name" value="Hook domain"/>
    <property type="match status" value="1"/>
</dbReference>
<dbReference type="GO" id="GO:0030705">
    <property type="term" value="P:cytoskeleton-dependent intracellular transport"/>
    <property type="evidence" value="ECO:0007669"/>
    <property type="project" value="InterPro"/>
</dbReference>
<dbReference type="PANTHER" id="PTHR18947">
    <property type="entry name" value="HOOK PROTEINS"/>
    <property type="match status" value="1"/>
</dbReference>
<dbReference type="GO" id="GO:0005813">
    <property type="term" value="C:centrosome"/>
    <property type="evidence" value="ECO:0007669"/>
    <property type="project" value="TreeGrafter"/>
</dbReference>
<accession>A0A6J8DHN0</accession>
<dbReference type="InterPro" id="IPR008636">
    <property type="entry name" value="Hook_C"/>
</dbReference>
<feature type="coiled-coil region" evidence="7">
    <location>
        <begin position="167"/>
        <end position="225"/>
    </location>
</feature>
<dbReference type="Proteomes" id="UP000507470">
    <property type="component" value="Unassembled WGS sequence"/>
</dbReference>
<keyword evidence="11" id="KW-1185">Reference proteome</keyword>
<proteinExistence type="inferred from homology"/>
<dbReference type="GO" id="GO:0051959">
    <property type="term" value="F:dynein light intermediate chain binding"/>
    <property type="evidence" value="ECO:0007669"/>
    <property type="project" value="TreeGrafter"/>
</dbReference>
<protein>
    <submittedName>
        <fullName evidence="10">HOOK3</fullName>
    </submittedName>
</protein>
<dbReference type="InterPro" id="IPR036872">
    <property type="entry name" value="CH_dom_sf"/>
</dbReference>
<dbReference type="Pfam" id="PF05622">
    <property type="entry name" value="HOOK"/>
    <property type="match status" value="1"/>
</dbReference>
<dbReference type="Gene3D" id="1.10.418.10">
    <property type="entry name" value="Calponin-like domain"/>
    <property type="match status" value="1"/>
</dbReference>
<evidence type="ECO:0000256" key="6">
    <source>
        <dbReference type="ARBA" id="ARBA00023212"/>
    </source>
</evidence>
<evidence type="ECO:0000313" key="11">
    <source>
        <dbReference type="Proteomes" id="UP000507470"/>
    </source>
</evidence>
<evidence type="ECO:0000259" key="9">
    <source>
        <dbReference type="PROSITE" id="PS50021"/>
    </source>
</evidence>
<dbReference type="GO" id="GO:0008017">
    <property type="term" value="F:microtubule binding"/>
    <property type="evidence" value="ECO:0007669"/>
    <property type="project" value="InterPro"/>
</dbReference>
<dbReference type="CDD" id="cd22222">
    <property type="entry name" value="HkD_Hook"/>
    <property type="match status" value="1"/>
</dbReference>
<dbReference type="InterPro" id="IPR001715">
    <property type="entry name" value="CH_dom"/>
</dbReference>
<evidence type="ECO:0000256" key="2">
    <source>
        <dbReference type="ARBA" id="ARBA00006946"/>
    </source>
</evidence>
<dbReference type="GO" id="GO:0005874">
    <property type="term" value="C:microtubule"/>
    <property type="evidence" value="ECO:0007669"/>
    <property type="project" value="UniProtKB-KW"/>
</dbReference>
<dbReference type="AlphaFoldDB" id="A0A6J8DHN0"/>
<evidence type="ECO:0000313" key="10">
    <source>
        <dbReference type="EMBL" id="CAC5407599.1"/>
    </source>
</evidence>
<feature type="coiled-coil region" evidence="7">
    <location>
        <begin position="298"/>
        <end position="352"/>
    </location>
</feature>
<dbReference type="FunFam" id="1.10.418.10:FF:000024">
    <property type="entry name" value="Hook homolog 3 (Drosophila)"/>
    <property type="match status" value="1"/>
</dbReference>
<comment type="similarity">
    <text evidence="2">Belongs to the hook family.</text>
</comment>